<dbReference type="Bgee" id="ENSCATG00000011606">
    <property type="expression patterns" value="Expressed in adult mammalian kidney and 12 other cell types or tissues"/>
</dbReference>
<feature type="domain" description="CCZ1/INTU second Longin" evidence="3">
    <location>
        <begin position="203"/>
        <end position="324"/>
    </location>
</feature>
<accession>A0A2K5KPX4</accession>
<dbReference type="InterPro" id="IPR043988">
    <property type="entry name" value="CCZ1/INTU_longin_2"/>
</dbReference>
<dbReference type="InterPro" id="IPR013176">
    <property type="entry name" value="Ccz1"/>
</dbReference>
<dbReference type="GeneTree" id="ENSGT00390000004713"/>
<dbReference type="InterPro" id="IPR043989">
    <property type="entry name" value="CCZ1/INTU/HSP4_longin_3"/>
</dbReference>
<evidence type="ECO:0000256" key="1">
    <source>
        <dbReference type="ARBA" id="ARBA00005352"/>
    </source>
</evidence>
<proteinExistence type="inferred from homology"/>
<protein>
    <recommendedName>
        <fullName evidence="7">CCZ1/INTU/HSP4 first Longin domain-containing protein</fullName>
    </recommendedName>
</protein>
<evidence type="ECO:0000313" key="6">
    <source>
        <dbReference type="Proteomes" id="UP000233060"/>
    </source>
</evidence>
<feature type="domain" description="CCZ1/INTU/HSP4 first Longin" evidence="2">
    <location>
        <begin position="25"/>
        <end position="146"/>
    </location>
</feature>
<reference evidence="5" key="1">
    <citation type="submission" date="2025-08" db="UniProtKB">
        <authorList>
            <consortium name="Ensembl"/>
        </authorList>
    </citation>
    <scope>IDENTIFICATION</scope>
</reference>
<feature type="domain" description="CCZ1/INTU/HPS4 third Longin" evidence="4">
    <location>
        <begin position="350"/>
        <end position="442"/>
    </location>
</feature>
<evidence type="ECO:0000313" key="5">
    <source>
        <dbReference type="Ensembl" id="ENSCATP00000002725.1"/>
    </source>
</evidence>
<dbReference type="PANTHER" id="PTHR13056:SF0">
    <property type="entry name" value="VACUOLAR FUSION PROTEIN CCZ1 HOMOLOG-RELATED"/>
    <property type="match status" value="1"/>
</dbReference>
<sequence>MAAAAAGAGSGPWATQEKQFPPVLLSFFIYNPRFGPREGEEENKILFYHPNEVEKNEKIRNVGLCEAIVQFTRTFSPSKPAKSLHTQKNRQFFNEPEEHFWMVMVVRNPIIEKQSKDGKPVIEYQEEELLDKVYSSVLQQCYSMYKSGNVSPLMKTCYLQTLHLQSCDLLDIFGGISFFPLDKMTYLKIQSFINRVEESLNIVKYTAFLYNDQLIWSGLEQDDMRILYKYLTTSLFPRHMEPEKDSPIRAEMPVNLQQRLFSGPYVFLNDFEIQCTYHTTHPCTLKMYNLVISSCKAMSAAVCFMIDASIQPTLDFCRRLDSVVGPQLTVLASDICEQFNINKRMSGSEKEPQFKFIYFNHMNLAEKSTVHMRKTPSVSLTSVHPDLMKILGDINSDFTRVDEDEEIIVKAMSDYWVVGKKSDRRELYVILNQKNANLIEVN</sequence>
<evidence type="ECO:0000259" key="3">
    <source>
        <dbReference type="Pfam" id="PF19032"/>
    </source>
</evidence>
<name>A0A2K5KPX4_CERAT</name>
<dbReference type="Proteomes" id="UP000233060">
    <property type="component" value="Unassembled WGS sequence"/>
</dbReference>
<keyword evidence="6" id="KW-1185">Reference proteome</keyword>
<dbReference type="Pfam" id="PF19031">
    <property type="entry name" value="Intu_longin_1"/>
    <property type="match status" value="1"/>
</dbReference>
<dbReference type="GO" id="GO:0016192">
    <property type="term" value="P:vesicle-mediated transport"/>
    <property type="evidence" value="ECO:0007669"/>
    <property type="project" value="InterPro"/>
</dbReference>
<evidence type="ECO:0000259" key="2">
    <source>
        <dbReference type="Pfam" id="PF19031"/>
    </source>
</evidence>
<dbReference type="AlphaFoldDB" id="A0A2K5KPX4"/>
<dbReference type="Ensembl" id="ENSCATT00000012968.1">
    <property type="protein sequence ID" value="ENSCATP00000002725.1"/>
    <property type="gene ID" value="ENSCATG00000011606.1"/>
</dbReference>
<evidence type="ECO:0008006" key="7">
    <source>
        <dbReference type="Google" id="ProtNLM"/>
    </source>
</evidence>
<dbReference type="Pfam" id="PF19032">
    <property type="entry name" value="Intu_longin_2"/>
    <property type="match status" value="1"/>
</dbReference>
<dbReference type="OMA" id="CTYHTTH"/>
<dbReference type="InterPro" id="IPR043987">
    <property type="entry name" value="CCZ1/INTU/HSP4_longin_1"/>
</dbReference>
<organism evidence="5 6">
    <name type="scientific">Cercocebus atys</name>
    <name type="common">Sooty mangabey</name>
    <name type="synonym">Cercocebus torquatus atys</name>
    <dbReference type="NCBI Taxonomy" id="9531"/>
    <lineage>
        <taxon>Eukaryota</taxon>
        <taxon>Metazoa</taxon>
        <taxon>Chordata</taxon>
        <taxon>Craniata</taxon>
        <taxon>Vertebrata</taxon>
        <taxon>Euteleostomi</taxon>
        <taxon>Mammalia</taxon>
        <taxon>Eutheria</taxon>
        <taxon>Euarchontoglires</taxon>
        <taxon>Primates</taxon>
        <taxon>Haplorrhini</taxon>
        <taxon>Catarrhini</taxon>
        <taxon>Cercopithecidae</taxon>
        <taxon>Cercopithecinae</taxon>
        <taxon>Cercocebus</taxon>
    </lineage>
</organism>
<evidence type="ECO:0000259" key="4">
    <source>
        <dbReference type="Pfam" id="PF19033"/>
    </source>
</evidence>
<dbReference type="Pfam" id="PF19033">
    <property type="entry name" value="Intu_longin_3"/>
    <property type="match status" value="1"/>
</dbReference>
<comment type="similarity">
    <text evidence="1">Belongs to the CCZ1 family.</text>
</comment>
<reference evidence="5" key="2">
    <citation type="submission" date="2025-09" db="UniProtKB">
        <authorList>
            <consortium name="Ensembl"/>
        </authorList>
    </citation>
    <scope>IDENTIFICATION</scope>
</reference>
<dbReference type="PANTHER" id="PTHR13056">
    <property type="entry name" value="VACUOLAR FUSION PROTEIN CCZ1 HOMOLOG-RELATED"/>
    <property type="match status" value="1"/>
</dbReference>
<dbReference type="STRING" id="9531.ENSCATP00000002725"/>
<dbReference type="GO" id="GO:0035658">
    <property type="term" value="C:Mon1-Ccz1 complex"/>
    <property type="evidence" value="ECO:0007669"/>
    <property type="project" value="InterPro"/>
</dbReference>